<dbReference type="NCBIfam" id="NF047389">
    <property type="entry name" value="ATPase_Sll1717"/>
    <property type="match status" value="1"/>
</dbReference>
<dbReference type="Pfam" id="PF07693">
    <property type="entry name" value="KAP_NTPase"/>
    <property type="match status" value="1"/>
</dbReference>
<accession>A0ABT0E0P1</accession>
<organism evidence="2 3">
    <name type="scientific">Sphingobium agri</name>
    <dbReference type="NCBI Taxonomy" id="2933566"/>
    <lineage>
        <taxon>Bacteria</taxon>
        <taxon>Pseudomonadati</taxon>
        <taxon>Pseudomonadota</taxon>
        <taxon>Alphaproteobacteria</taxon>
        <taxon>Sphingomonadales</taxon>
        <taxon>Sphingomonadaceae</taxon>
        <taxon>Sphingobium</taxon>
    </lineage>
</organism>
<comment type="caution">
    <text evidence="2">The sequence shown here is derived from an EMBL/GenBank/DDBJ whole genome shotgun (WGS) entry which is preliminary data.</text>
</comment>
<evidence type="ECO:0000313" key="3">
    <source>
        <dbReference type="Proteomes" id="UP001203512"/>
    </source>
</evidence>
<protein>
    <recommendedName>
        <fullName evidence="1">KAP NTPase domain-containing protein</fullName>
    </recommendedName>
</protein>
<keyword evidence="3" id="KW-1185">Reference proteome</keyword>
<evidence type="ECO:0000259" key="1">
    <source>
        <dbReference type="Pfam" id="PF07693"/>
    </source>
</evidence>
<gene>
    <name evidence="2" type="ORF">MU848_15205</name>
</gene>
<dbReference type="InterPro" id="IPR011646">
    <property type="entry name" value="KAP_P-loop"/>
</dbReference>
<proteinExistence type="predicted"/>
<dbReference type="InterPro" id="IPR027417">
    <property type="entry name" value="P-loop_NTPase"/>
</dbReference>
<dbReference type="Proteomes" id="UP001203512">
    <property type="component" value="Unassembled WGS sequence"/>
</dbReference>
<sequence>MSAEDDENFLRSCFVSTGALNDLRSMWSPKCIVVGRTGSGKSALLLSLQEEEENVIKIDPESLSLNYISNSTIIQFFDSLGIDLNVFYQLLWRHVLAVELIKMKKQLNDEATSKSWIATLRQKLMGNPKKQKAINYLFEYGDSFWADTEERVREVVTKIEKGFEDQIGINIEAFKTKLTADMKDKNLESIQQTTEIVSKAQRVVNGVQLQELNAVMDLLSEDVFDDDQERFYIVIDDLDTGWVHDSIRFKLIRALIETIKKFKKVPNLKIVISLRADLLESVLSHTTSAGFQQEKYEDMYLRLRWSESQLKELSDKRISLLFKQQYTNSSASFYDIFSKKVGDTDAFSYMFERTLQRPRDVIAFVNQCLEDAAGQTSITHRTIRQAEDAYSQNRLRSLADEWREAYGDLEGVLECLSAVDPRFSAKDLTQEIMENACLTLMCDESDENGYGVFRKQCDLILSSQSTWDEMRKKVFEVLYSVGALGLKTRDGAPYAWSFQNQPTLQYNKVTDETTFAIHPMLFKALGKYTDPRRLI</sequence>
<feature type="domain" description="KAP NTPase" evidence="1">
    <location>
        <begin position="38"/>
        <end position="298"/>
    </location>
</feature>
<dbReference type="InterPro" id="IPR059206">
    <property type="entry name" value="Sll1717-like"/>
</dbReference>
<dbReference type="SUPFAM" id="SSF52540">
    <property type="entry name" value="P-loop containing nucleoside triphosphate hydrolases"/>
    <property type="match status" value="1"/>
</dbReference>
<dbReference type="EMBL" id="JALKHS010000014">
    <property type="protein sequence ID" value="MCK0532937.1"/>
    <property type="molecule type" value="Genomic_DNA"/>
</dbReference>
<name>A0ABT0E0P1_9SPHN</name>
<dbReference type="RefSeq" id="WP_247233927.1">
    <property type="nucleotide sequence ID" value="NZ_JALKHS010000014.1"/>
</dbReference>
<evidence type="ECO:0000313" key="2">
    <source>
        <dbReference type="EMBL" id="MCK0532937.1"/>
    </source>
</evidence>
<reference evidence="2 3" key="1">
    <citation type="submission" date="2022-04" db="EMBL/GenBank/DDBJ databases">
        <authorList>
            <person name="Huq M.A."/>
        </authorList>
    </citation>
    <scope>NUCLEOTIDE SEQUENCE [LARGE SCALE GENOMIC DNA]</scope>
    <source>
        <strain evidence="2 3">MAH-33</strain>
    </source>
</reference>